<gene>
    <name evidence="3" type="primary">Tinagl1</name>
    <name evidence="3" type="ORF">EVAR_12585_1</name>
</gene>
<protein>
    <submittedName>
        <fullName evidence="3">Tubulointerstitial nephritis antigen-like</fullName>
    </submittedName>
</protein>
<keyword evidence="4" id="KW-1185">Reference proteome</keyword>
<feature type="domain" description="SMB" evidence="2">
    <location>
        <begin position="64"/>
        <end position="112"/>
    </location>
</feature>
<organism evidence="3 4">
    <name type="scientific">Eumeta variegata</name>
    <name type="common">Bagworm moth</name>
    <name type="synonym">Eumeta japonica</name>
    <dbReference type="NCBI Taxonomy" id="151549"/>
    <lineage>
        <taxon>Eukaryota</taxon>
        <taxon>Metazoa</taxon>
        <taxon>Ecdysozoa</taxon>
        <taxon>Arthropoda</taxon>
        <taxon>Hexapoda</taxon>
        <taxon>Insecta</taxon>
        <taxon>Pterygota</taxon>
        <taxon>Neoptera</taxon>
        <taxon>Endopterygota</taxon>
        <taxon>Lepidoptera</taxon>
        <taxon>Glossata</taxon>
        <taxon>Ditrysia</taxon>
        <taxon>Tineoidea</taxon>
        <taxon>Psychidae</taxon>
        <taxon>Oiketicinae</taxon>
        <taxon>Eumeta</taxon>
    </lineage>
</organism>
<dbReference type="InterPro" id="IPR001212">
    <property type="entry name" value="Somatomedin_B_dom"/>
</dbReference>
<accession>A0A4C1UEZ5</accession>
<dbReference type="Proteomes" id="UP000299102">
    <property type="component" value="Unassembled WGS sequence"/>
</dbReference>
<keyword evidence="1" id="KW-1015">Disulfide bond</keyword>
<dbReference type="AlphaFoldDB" id="A0A4C1UEZ5"/>
<evidence type="ECO:0000313" key="4">
    <source>
        <dbReference type="Proteomes" id="UP000299102"/>
    </source>
</evidence>
<dbReference type="EMBL" id="BGZK01000167">
    <property type="protein sequence ID" value="GBP24919.1"/>
    <property type="molecule type" value="Genomic_DNA"/>
</dbReference>
<dbReference type="OrthoDB" id="3789175at2759"/>
<evidence type="ECO:0000256" key="1">
    <source>
        <dbReference type="ARBA" id="ARBA00023157"/>
    </source>
</evidence>
<reference evidence="3 4" key="1">
    <citation type="journal article" date="2019" name="Commun. Biol.">
        <title>The bagworm genome reveals a unique fibroin gene that provides high tensile strength.</title>
        <authorList>
            <person name="Kono N."/>
            <person name="Nakamura H."/>
            <person name="Ohtoshi R."/>
            <person name="Tomita M."/>
            <person name="Numata K."/>
            <person name="Arakawa K."/>
        </authorList>
    </citation>
    <scope>NUCLEOTIDE SEQUENCE [LARGE SCALE GENOMIC DNA]</scope>
</reference>
<dbReference type="PROSITE" id="PS50958">
    <property type="entry name" value="SMB_2"/>
    <property type="match status" value="1"/>
</dbReference>
<sequence length="188" mass="21231">MNISNCARGKLSQSHSKPDRRRARLVCPVANSKARIIVWLAAVLSVSSAYWGPDLPKGPYCGIDNRCCKDREDGCSHRILGTLCYCDEFCNRTPDFDDCCPDYAAVCLHELPPPEPLYELKCYHKGKMHLGANPWMENCNECDGIQNQIVAVFLVMTKFMKVGSRLRSLRKMCDRNENVPVHPDVHTA</sequence>
<comment type="caution">
    <text evidence="3">The sequence shown here is derived from an EMBL/GenBank/DDBJ whole genome shotgun (WGS) entry which is preliminary data.</text>
</comment>
<name>A0A4C1UEZ5_EUMVA</name>
<evidence type="ECO:0000259" key="2">
    <source>
        <dbReference type="PROSITE" id="PS50958"/>
    </source>
</evidence>
<evidence type="ECO:0000313" key="3">
    <source>
        <dbReference type="EMBL" id="GBP24919.1"/>
    </source>
</evidence>
<proteinExistence type="predicted"/>